<dbReference type="EMBL" id="FN648730">
    <property type="protein sequence ID" value="CBN80468.1"/>
    <property type="molecule type" value="Genomic_DNA"/>
</dbReference>
<dbReference type="InterPro" id="IPR036465">
    <property type="entry name" value="vWFA_dom_sf"/>
</dbReference>
<dbReference type="EMBL" id="FN649741">
    <property type="protein sequence ID" value="CBN80468.1"/>
    <property type="molecule type" value="Genomic_DNA"/>
</dbReference>
<dbReference type="Gene3D" id="3.40.50.410">
    <property type="entry name" value="von Willebrand factor, type A domain"/>
    <property type="match status" value="1"/>
</dbReference>
<keyword evidence="3" id="KW-1185">Reference proteome</keyword>
<dbReference type="AlphaFoldDB" id="D8LPJ6"/>
<dbReference type="InterPro" id="IPR002035">
    <property type="entry name" value="VWF_A"/>
</dbReference>
<proteinExistence type="predicted"/>
<protein>
    <submittedName>
        <fullName evidence="2">EsV-1-176</fullName>
    </submittedName>
</protein>
<sequence>MKLPAAAPASTEFRNAEGSTVPKEFALEARKNPEVISQMAESPSEKRDLEKEALARQYVLIIDRSGSMSWPDGKTTRWESARKAVEKIVESVFKYDIDGSIPLYLFDDQVEFVGECTNSGQIVSVFNDYQPRGRTDLAKCLDVAMKTYLGKNRINFETVPGTTFLVILDGDADDRQAVKDVIRKYADPASGFVENHTNAAISFVQIADDPGATAFLKDLDDGIIGTPDICDFKVDNFLSEKDGVDRLLFDAIFD</sequence>
<dbReference type="PANTHER" id="PTHR34706">
    <property type="entry name" value="SLR1338 PROTEIN"/>
    <property type="match status" value="1"/>
</dbReference>
<dbReference type="Pfam" id="PF13519">
    <property type="entry name" value="VWA_2"/>
    <property type="match status" value="1"/>
</dbReference>
<organism evidence="2 3">
    <name type="scientific">Ectocarpus siliculosus</name>
    <name type="common">Brown alga</name>
    <name type="synonym">Conferva siliculosa</name>
    <dbReference type="NCBI Taxonomy" id="2880"/>
    <lineage>
        <taxon>Eukaryota</taxon>
        <taxon>Sar</taxon>
        <taxon>Stramenopiles</taxon>
        <taxon>Ochrophyta</taxon>
        <taxon>PX clade</taxon>
        <taxon>Phaeophyceae</taxon>
        <taxon>Ectocarpales</taxon>
        <taxon>Ectocarpaceae</taxon>
        <taxon>Ectocarpus</taxon>
    </lineage>
</organism>
<evidence type="ECO:0000313" key="2">
    <source>
        <dbReference type="EMBL" id="CBN80468.1"/>
    </source>
</evidence>
<accession>D8LPJ6</accession>
<name>D8LPJ6_ECTSI</name>
<dbReference type="PROSITE" id="PS50234">
    <property type="entry name" value="VWFA"/>
    <property type="match status" value="1"/>
</dbReference>
<evidence type="ECO:0000313" key="3">
    <source>
        <dbReference type="Proteomes" id="UP000002630"/>
    </source>
</evidence>
<reference evidence="2 3" key="1">
    <citation type="journal article" date="2010" name="Nature">
        <title>The Ectocarpus genome and the independent evolution of multicellularity in brown algae.</title>
        <authorList>
            <person name="Cock J.M."/>
            <person name="Sterck L."/>
            <person name="Rouze P."/>
            <person name="Scornet D."/>
            <person name="Allen A.E."/>
            <person name="Amoutzias G."/>
            <person name="Anthouard V."/>
            <person name="Artiguenave F."/>
            <person name="Aury J.M."/>
            <person name="Badger J.H."/>
            <person name="Beszteri B."/>
            <person name="Billiau K."/>
            <person name="Bonnet E."/>
            <person name="Bothwell J.H."/>
            <person name="Bowler C."/>
            <person name="Boyen C."/>
            <person name="Brownlee C."/>
            <person name="Carrano C.J."/>
            <person name="Charrier B."/>
            <person name="Cho G.Y."/>
            <person name="Coelho S.M."/>
            <person name="Collen J."/>
            <person name="Corre E."/>
            <person name="Da Silva C."/>
            <person name="Delage L."/>
            <person name="Delaroque N."/>
            <person name="Dittami S.M."/>
            <person name="Doulbeau S."/>
            <person name="Elias M."/>
            <person name="Farnham G."/>
            <person name="Gachon C.M."/>
            <person name="Gschloessl B."/>
            <person name="Heesch S."/>
            <person name="Jabbari K."/>
            <person name="Jubin C."/>
            <person name="Kawai H."/>
            <person name="Kimura K."/>
            <person name="Kloareg B."/>
            <person name="Kupper F.C."/>
            <person name="Lang D."/>
            <person name="Le Bail A."/>
            <person name="Leblanc C."/>
            <person name="Lerouge P."/>
            <person name="Lohr M."/>
            <person name="Lopez P.J."/>
            <person name="Martens C."/>
            <person name="Maumus F."/>
            <person name="Michel G."/>
            <person name="Miranda-Saavedra D."/>
            <person name="Morales J."/>
            <person name="Moreau H."/>
            <person name="Motomura T."/>
            <person name="Nagasato C."/>
            <person name="Napoli C.A."/>
            <person name="Nelson D.R."/>
            <person name="Nyvall-Collen P."/>
            <person name="Peters A.F."/>
            <person name="Pommier C."/>
            <person name="Potin P."/>
            <person name="Poulain J."/>
            <person name="Quesneville H."/>
            <person name="Read B."/>
            <person name="Rensing S.A."/>
            <person name="Ritter A."/>
            <person name="Rousvoal S."/>
            <person name="Samanta M."/>
            <person name="Samson G."/>
            <person name="Schroeder D.C."/>
            <person name="Segurens B."/>
            <person name="Strittmatter M."/>
            <person name="Tonon T."/>
            <person name="Tregear J.W."/>
            <person name="Valentin K."/>
            <person name="von Dassow P."/>
            <person name="Yamagishi T."/>
            <person name="Van de Peer Y."/>
            <person name="Wincker P."/>
        </authorList>
    </citation>
    <scope>NUCLEOTIDE SEQUENCE [LARGE SCALE GENOMIC DNA]</scope>
    <source>
        <strain evidence="3">Ec32 / CCAP1310/4</strain>
    </source>
</reference>
<dbReference type="OrthoDB" id="2142040at2759"/>
<dbReference type="InParanoid" id="D8LPJ6"/>
<dbReference type="PANTHER" id="PTHR34706:SF1">
    <property type="entry name" value="VWFA DOMAIN-CONTAINING PROTEIN"/>
    <property type="match status" value="1"/>
</dbReference>
<evidence type="ECO:0000259" key="1">
    <source>
        <dbReference type="PROSITE" id="PS50234"/>
    </source>
</evidence>
<dbReference type="SUPFAM" id="SSF53300">
    <property type="entry name" value="vWA-like"/>
    <property type="match status" value="1"/>
</dbReference>
<feature type="domain" description="VWFA" evidence="1">
    <location>
        <begin position="57"/>
        <end position="252"/>
    </location>
</feature>
<gene>
    <name evidence="2" type="ORF">Esi_0052_0161</name>
</gene>
<dbReference type="OMA" id="FARHICE"/>
<dbReference type="Proteomes" id="UP000002630">
    <property type="component" value="Linkage Group LG16"/>
</dbReference>